<comment type="cofactor">
    <cofactor evidence="2">
        <name>NAD(+)</name>
        <dbReference type="ChEBI" id="CHEBI:57540"/>
    </cofactor>
</comment>
<dbReference type="Gene3D" id="3.90.25.10">
    <property type="entry name" value="UDP-galactose 4-epimerase, domain 1"/>
    <property type="match status" value="1"/>
</dbReference>
<dbReference type="SUPFAM" id="SSF51735">
    <property type="entry name" value="NAD(P)-binding Rossmann-fold domains"/>
    <property type="match status" value="1"/>
</dbReference>
<evidence type="ECO:0000256" key="1">
    <source>
        <dbReference type="ARBA" id="ARBA00000083"/>
    </source>
</evidence>
<evidence type="ECO:0000256" key="9">
    <source>
        <dbReference type="ARBA" id="ARBA00023235"/>
    </source>
</evidence>
<dbReference type="InterPro" id="IPR001509">
    <property type="entry name" value="Epimerase_deHydtase"/>
</dbReference>
<dbReference type="Gene3D" id="3.40.50.720">
    <property type="entry name" value="NAD(P)-binding Rossmann-like Domain"/>
    <property type="match status" value="1"/>
</dbReference>
<organism evidence="13">
    <name type="scientific">Bacteroides caccae</name>
    <dbReference type="NCBI Taxonomy" id="47678"/>
    <lineage>
        <taxon>Bacteria</taxon>
        <taxon>Pseudomonadati</taxon>
        <taxon>Bacteroidota</taxon>
        <taxon>Bacteroidia</taxon>
        <taxon>Bacteroidales</taxon>
        <taxon>Bacteroidaceae</taxon>
        <taxon>Bacteroides</taxon>
    </lineage>
</organism>
<evidence type="ECO:0000256" key="7">
    <source>
        <dbReference type="ARBA" id="ARBA00023027"/>
    </source>
</evidence>
<comment type="catalytic activity">
    <reaction evidence="1">
        <text>UDP-alpha-D-glucose = UDP-alpha-D-galactose</text>
        <dbReference type="Rhea" id="RHEA:22168"/>
        <dbReference type="ChEBI" id="CHEBI:58885"/>
        <dbReference type="ChEBI" id="CHEBI:66914"/>
        <dbReference type="EC" id="5.1.3.2"/>
    </reaction>
</comment>
<evidence type="ECO:0000256" key="6">
    <source>
        <dbReference type="ARBA" id="ARBA00018569"/>
    </source>
</evidence>
<dbReference type="EC" id="5.1.3.2" evidence="5"/>
<evidence type="ECO:0000256" key="3">
    <source>
        <dbReference type="ARBA" id="ARBA00004947"/>
    </source>
</evidence>
<feature type="domain" description="NAD-dependent epimerase/dehydratase" evidence="12">
    <location>
        <begin position="7"/>
        <end position="100"/>
    </location>
</feature>
<evidence type="ECO:0000259" key="12">
    <source>
        <dbReference type="Pfam" id="PF01370"/>
    </source>
</evidence>
<evidence type="ECO:0000256" key="4">
    <source>
        <dbReference type="ARBA" id="ARBA00007637"/>
    </source>
</evidence>
<name>A0A6N2VVJ0_9BACE</name>
<sequence length="118" mass="13398">MLMDVQKSDPEWNVVLLRYFNPIDAHESGLIGENPNGIPNNLMPYITQTAIGMCKELGIFGNDYDTPDGTGIRDFIHVVDLAKGHVCALKAIVENKRYNIEWISITRMRSLLFPHIQQ</sequence>
<proteinExistence type="inferred from homology"/>
<gene>
    <name evidence="13" type="primary">lnpD_2</name>
    <name evidence="13" type="ORF">BCLFYP20_03343</name>
</gene>
<reference evidence="13" key="1">
    <citation type="submission" date="2019-11" db="EMBL/GenBank/DDBJ databases">
        <authorList>
            <person name="Feng L."/>
        </authorList>
    </citation>
    <scope>NUCLEOTIDE SEQUENCE</scope>
    <source>
        <strain evidence="13">BcaccaeLFYP20</strain>
    </source>
</reference>
<dbReference type="GO" id="GO:0006012">
    <property type="term" value="P:galactose metabolic process"/>
    <property type="evidence" value="ECO:0007669"/>
    <property type="project" value="UniProtKB-KW"/>
</dbReference>
<dbReference type="PANTHER" id="PTHR43725:SF47">
    <property type="entry name" value="UDP-GLUCOSE 4-EPIMERASE"/>
    <property type="match status" value="1"/>
</dbReference>
<evidence type="ECO:0000256" key="10">
    <source>
        <dbReference type="ARBA" id="ARBA00031367"/>
    </source>
</evidence>
<dbReference type="InterPro" id="IPR036291">
    <property type="entry name" value="NAD(P)-bd_dom_sf"/>
</dbReference>
<keyword evidence="7" id="KW-0520">NAD</keyword>
<evidence type="ECO:0000256" key="8">
    <source>
        <dbReference type="ARBA" id="ARBA00023144"/>
    </source>
</evidence>
<dbReference type="AlphaFoldDB" id="A0A6N2VVJ0"/>
<comment type="similarity">
    <text evidence="4">Belongs to the NAD(P)-dependent epimerase/dehydratase family.</text>
</comment>
<dbReference type="GO" id="GO:0005829">
    <property type="term" value="C:cytosol"/>
    <property type="evidence" value="ECO:0007669"/>
    <property type="project" value="TreeGrafter"/>
</dbReference>
<accession>A0A6N2VVJ0</accession>
<dbReference type="GO" id="GO:0003978">
    <property type="term" value="F:UDP-glucose 4-epimerase activity"/>
    <property type="evidence" value="ECO:0007669"/>
    <property type="project" value="UniProtKB-EC"/>
</dbReference>
<keyword evidence="8" id="KW-0299">Galactose metabolism</keyword>
<comment type="pathway">
    <text evidence="3">Carbohydrate metabolism; galactose metabolism.</text>
</comment>
<keyword evidence="8" id="KW-0119">Carbohydrate metabolism</keyword>
<keyword evidence="9 13" id="KW-0413">Isomerase</keyword>
<evidence type="ECO:0000313" key="13">
    <source>
        <dbReference type="EMBL" id="VYT34364.1"/>
    </source>
</evidence>
<dbReference type="PANTHER" id="PTHR43725">
    <property type="entry name" value="UDP-GLUCOSE 4-EPIMERASE"/>
    <property type="match status" value="1"/>
</dbReference>
<dbReference type="EMBL" id="CACRTB010000035">
    <property type="protein sequence ID" value="VYT34364.1"/>
    <property type="molecule type" value="Genomic_DNA"/>
</dbReference>
<dbReference type="Pfam" id="PF01370">
    <property type="entry name" value="Epimerase"/>
    <property type="match status" value="1"/>
</dbReference>
<protein>
    <recommendedName>
        <fullName evidence="6">UDP-glucose 4-epimerase</fullName>
        <ecNumber evidence="5">5.1.3.2</ecNumber>
    </recommendedName>
    <alternativeName>
        <fullName evidence="11">Galactowaldenase</fullName>
    </alternativeName>
    <alternativeName>
        <fullName evidence="10">UDP-galactose 4-epimerase</fullName>
    </alternativeName>
</protein>
<evidence type="ECO:0000256" key="5">
    <source>
        <dbReference type="ARBA" id="ARBA00013189"/>
    </source>
</evidence>
<evidence type="ECO:0000256" key="2">
    <source>
        <dbReference type="ARBA" id="ARBA00001911"/>
    </source>
</evidence>
<evidence type="ECO:0000256" key="11">
    <source>
        <dbReference type="ARBA" id="ARBA00033067"/>
    </source>
</evidence>